<dbReference type="HOGENOM" id="CLU_040691_0_0_1"/>
<evidence type="ECO:0000256" key="3">
    <source>
        <dbReference type="ARBA" id="ARBA00023163"/>
    </source>
</evidence>
<dbReference type="eggNOG" id="ENOG502SUCM">
    <property type="taxonomic scope" value="Eukaryota"/>
</dbReference>
<dbReference type="EMBL" id="JH921441">
    <property type="protein sequence ID" value="EKD15671.1"/>
    <property type="molecule type" value="Genomic_DNA"/>
</dbReference>
<dbReference type="GO" id="GO:0003677">
    <property type="term" value="F:DNA binding"/>
    <property type="evidence" value="ECO:0007669"/>
    <property type="project" value="UniProtKB-KW"/>
</dbReference>
<evidence type="ECO:0000256" key="5">
    <source>
        <dbReference type="SAM" id="MobiDB-lite"/>
    </source>
</evidence>
<dbReference type="OrthoDB" id="3485412at2759"/>
<keyword evidence="2" id="KW-0238">DNA-binding</keyword>
<accession>K1WRM7</accession>
<dbReference type="KEGG" id="mbe:MBM_06299"/>
<feature type="region of interest" description="Disordered" evidence="5">
    <location>
        <begin position="1"/>
        <end position="21"/>
    </location>
</feature>
<dbReference type="InterPro" id="IPR036864">
    <property type="entry name" value="Zn2-C6_fun-type_DNA-bd_sf"/>
</dbReference>
<feature type="compositionally biased region" description="Polar residues" evidence="5">
    <location>
        <begin position="72"/>
        <end position="84"/>
    </location>
</feature>
<evidence type="ECO:0000256" key="2">
    <source>
        <dbReference type="ARBA" id="ARBA00023125"/>
    </source>
</evidence>
<evidence type="ECO:0000313" key="8">
    <source>
        <dbReference type="Proteomes" id="UP000006753"/>
    </source>
</evidence>
<dbReference type="InterPro" id="IPR050675">
    <property type="entry name" value="OAF3"/>
</dbReference>
<evidence type="ECO:0000313" key="7">
    <source>
        <dbReference type="EMBL" id="EKD15671.1"/>
    </source>
</evidence>
<dbReference type="Pfam" id="PF00172">
    <property type="entry name" value="Zn_clus"/>
    <property type="match status" value="1"/>
</dbReference>
<dbReference type="SMART" id="SM00066">
    <property type="entry name" value="GAL4"/>
    <property type="match status" value="1"/>
</dbReference>
<gene>
    <name evidence="7" type="ORF">MBM_06299</name>
</gene>
<dbReference type="GO" id="GO:0000981">
    <property type="term" value="F:DNA-binding transcription factor activity, RNA polymerase II-specific"/>
    <property type="evidence" value="ECO:0007669"/>
    <property type="project" value="InterPro"/>
</dbReference>
<dbReference type="GO" id="GO:0008270">
    <property type="term" value="F:zinc ion binding"/>
    <property type="evidence" value="ECO:0007669"/>
    <property type="project" value="InterPro"/>
</dbReference>
<dbReference type="PROSITE" id="PS00463">
    <property type="entry name" value="ZN2_CY6_FUNGAL_1"/>
    <property type="match status" value="1"/>
</dbReference>
<keyword evidence="3" id="KW-0804">Transcription</keyword>
<dbReference type="PANTHER" id="PTHR31069:SF31">
    <property type="entry name" value="MONODICTYPHENONE CLUSTER TRANSCRIPTION FACTOR-RELATED"/>
    <property type="match status" value="1"/>
</dbReference>
<proteinExistence type="predicted"/>
<keyword evidence="8" id="KW-1185">Reference proteome</keyword>
<evidence type="ECO:0000256" key="4">
    <source>
        <dbReference type="ARBA" id="ARBA00023242"/>
    </source>
</evidence>
<dbReference type="PANTHER" id="PTHR31069">
    <property type="entry name" value="OLEATE-ACTIVATED TRANSCRIPTION FACTOR 1-RELATED"/>
    <property type="match status" value="1"/>
</dbReference>
<sequence length="373" mass="41383">MDAISTHQRHSPQAVPKPLKQRKFRSSCDACSGSKVKCNQGKPRCVRCINLGLACNYSPSRRMGKPPASSRRLINTSSPCRPADTSLQRSEIKEGQLFLPPCTPEPHIRIPGVGQGQHFPRFPMIDDTDLAGFDWRDTIYPPSTSTFNTPITISTPLKSLNLANPSYDFATSPELPRLQNSRPFIFSDDNSTTEASEAQSYNTFEHFTGSSSPPPKQEPLPPPSICTPKLPAQYFEVGPQPVSQRSDFPIDQLLAENKAQLQNAFNLLSHSCPDTPHYALTIALTCVRNLAHCEAVLQAPQPSRYAEKTRIQIVVNELRKVKGLVDRYANKYCCHHPGRKGDGHDGGIYGALEVFLRSELAMAMQDLLMRVQS</sequence>
<reference evidence="7 8" key="1">
    <citation type="journal article" date="2012" name="BMC Genomics">
        <title>Sequencing the genome of Marssonina brunnea reveals fungus-poplar co-evolution.</title>
        <authorList>
            <person name="Zhu S."/>
            <person name="Cao Y.-Z."/>
            <person name="Jiang C."/>
            <person name="Tan B.-Y."/>
            <person name="Wang Z."/>
            <person name="Feng S."/>
            <person name="Zhang L."/>
            <person name="Su X.-H."/>
            <person name="Brejova B."/>
            <person name="Vinar T."/>
            <person name="Xu M."/>
            <person name="Wang M.-X."/>
            <person name="Zhang S.-G."/>
            <person name="Huang M.-R."/>
            <person name="Wu R."/>
            <person name="Zhou Y."/>
        </authorList>
    </citation>
    <scope>NUCLEOTIDE SEQUENCE [LARGE SCALE GENOMIC DNA]</scope>
    <source>
        <strain evidence="7 8">MB_m1</strain>
    </source>
</reference>
<dbReference type="Gene3D" id="4.10.240.10">
    <property type="entry name" value="Zn(2)-C6 fungal-type DNA-binding domain"/>
    <property type="match status" value="1"/>
</dbReference>
<dbReference type="Proteomes" id="UP000006753">
    <property type="component" value="Unassembled WGS sequence"/>
</dbReference>
<dbReference type="InParanoid" id="K1WRM7"/>
<protein>
    <submittedName>
        <fullName evidence="7">Zn-II 2Cys6 regulatory protein</fullName>
    </submittedName>
</protein>
<keyword evidence="4" id="KW-0539">Nucleus</keyword>
<evidence type="ECO:0000256" key="1">
    <source>
        <dbReference type="ARBA" id="ARBA00023015"/>
    </source>
</evidence>
<evidence type="ECO:0000259" key="6">
    <source>
        <dbReference type="PROSITE" id="PS50048"/>
    </source>
</evidence>
<name>K1WRM7_MARBU</name>
<organism evidence="7 8">
    <name type="scientific">Marssonina brunnea f. sp. multigermtubi (strain MB_m1)</name>
    <name type="common">Marssonina leaf spot fungus</name>
    <dbReference type="NCBI Taxonomy" id="1072389"/>
    <lineage>
        <taxon>Eukaryota</taxon>
        <taxon>Fungi</taxon>
        <taxon>Dikarya</taxon>
        <taxon>Ascomycota</taxon>
        <taxon>Pezizomycotina</taxon>
        <taxon>Leotiomycetes</taxon>
        <taxon>Helotiales</taxon>
        <taxon>Drepanopezizaceae</taxon>
        <taxon>Drepanopeziza</taxon>
    </lineage>
</organism>
<dbReference type="GeneID" id="18762234"/>
<dbReference type="CDD" id="cd00067">
    <property type="entry name" value="GAL4"/>
    <property type="match status" value="1"/>
</dbReference>
<feature type="region of interest" description="Disordered" evidence="5">
    <location>
        <begin position="60"/>
        <end position="84"/>
    </location>
</feature>
<dbReference type="AlphaFoldDB" id="K1WRM7"/>
<dbReference type="SUPFAM" id="SSF57701">
    <property type="entry name" value="Zn2/Cys6 DNA-binding domain"/>
    <property type="match status" value="1"/>
</dbReference>
<keyword evidence="1" id="KW-0805">Transcription regulation</keyword>
<feature type="domain" description="Zn(2)-C6 fungal-type" evidence="6">
    <location>
        <begin position="27"/>
        <end position="57"/>
    </location>
</feature>
<dbReference type="PROSITE" id="PS50048">
    <property type="entry name" value="ZN2_CY6_FUNGAL_2"/>
    <property type="match status" value="1"/>
</dbReference>
<dbReference type="InterPro" id="IPR001138">
    <property type="entry name" value="Zn2Cys6_DnaBD"/>
</dbReference>
<dbReference type="PRINTS" id="PR00755">
    <property type="entry name" value="AFLATOXINBRP"/>
</dbReference>